<proteinExistence type="evidence at transcript level"/>
<organism evidence="1">
    <name type="scientific">Medicago truncatula</name>
    <name type="common">Barrel medic</name>
    <name type="synonym">Medicago tribuloides</name>
    <dbReference type="NCBI Taxonomy" id="3880"/>
    <lineage>
        <taxon>Eukaryota</taxon>
        <taxon>Viridiplantae</taxon>
        <taxon>Streptophyta</taxon>
        <taxon>Embryophyta</taxon>
        <taxon>Tracheophyta</taxon>
        <taxon>Spermatophyta</taxon>
        <taxon>Magnoliopsida</taxon>
        <taxon>eudicotyledons</taxon>
        <taxon>Gunneridae</taxon>
        <taxon>Pentapetalae</taxon>
        <taxon>rosids</taxon>
        <taxon>fabids</taxon>
        <taxon>Fabales</taxon>
        <taxon>Fabaceae</taxon>
        <taxon>Papilionoideae</taxon>
        <taxon>50 kb inversion clade</taxon>
        <taxon>NPAAA clade</taxon>
        <taxon>Hologalegina</taxon>
        <taxon>IRL clade</taxon>
        <taxon>Trifolieae</taxon>
        <taxon>Medicago</taxon>
    </lineage>
</organism>
<name>I3SAT2_MEDTR</name>
<sequence>MNQIASRKPKHFPSQTIWQRKTPVMSCICSSSVTSCIHLFLHYFSAVQYQKGLEHLLESDKFVGIDRTR</sequence>
<evidence type="ECO:0000313" key="1">
    <source>
        <dbReference type="EMBL" id="AFK37374.1"/>
    </source>
</evidence>
<dbReference type="EMBL" id="BT137579">
    <property type="protein sequence ID" value="AFK37374.1"/>
    <property type="molecule type" value="mRNA"/>
</dbReference>
<dbReference type="AlphaFoldDB" id="I3SAT2"/>
<reference evidence="1" key="1">
    <citation type="submission" date="2012-05" db="EMBL/GenBank/DDBJ databases">
        <authorList>
            <person name="Krishnakumar V."/>
            <person name="Cheung F."/>
            <person name="Xiao Y."/>
            <person name="Chan A."/>
            <person name="Moskal W.A."/>
            <person name="Town C.D."/>
        </authorList>
    </citation>
    <scope>NUCLEOTIDE SEQUENCE</scope>
</reference>
<protein>
    <submittedName>
        <fullName evidence="1">Uncharacterized protein</fullName>
    </submittedName>
</protein>
<accession>I3SAT2</accession>